<reference evidence="3" key="1">
    <citation type="submission" date="2021-03" db="EMBL/GenBank/DDBJ databases">
        <authorList>
            <person name="Bekaert M."/>
        </authorList>
    </citation>
    <scope>NUCLEOTIDE SEQUENCE</scope>
</reference>
<feature type="region of interest" description="Disordered" evidence="2">
    <location>
        <begin position="138"/>
        <end position="161"/>
    </location>
</feature>
<dbReference type="AlphaFoldDB" id="A0A8S3TV77"/>
<evidence type="ECO:0000256" key="2">
    <source>
        <dbReference type="SAM" id="MobiDB-lite"/>
    </source>
</evidence>
<evidence type="ECO:0000256" key="1">
    <source>
        <dbReference type="SAM" id="Coils"/>
    </source>
</evidence>
<dbReference type="EMBL" id="CAJPWZ010002316">
    <property type="protein sequence ID" value="CAG2235302.1"/>
    <property type="molecule type" value="Genomic_DNA"/>
</dbReference>
<sequence length="161" mass="18811">MVNLKFRHSDNKLNKSSHTECLTCFTVENLKDNGHGITKSIKETKETVKDSPINLRTTKTQRQSYRKRIKELESEISKKEEIKSKKTLKLKNKTVDSTVARYFPDELELKEHEETHLENEKKSEINHDIRSFYDSGHEDVVEKDNRQINNHDNAGSTGRKI</sequence>
<name>A0A8S3TV77_MYTED</name>
<comment type="caution">
    <text evidence="3">The sequence shown here is derived from an EMBL/GenBank/DDBJ whole genome shotgun (WGS) entry which is preliminary data.</text>
</comment>
<keyword evidence="4" id="KW-1185">Reference proteome</keyword>
<proteinExistence type="predicted"/>
<feature type="compositionally biased region" description="Polar residues" evidence="2">
    <location>
        <begin position="147"/>
        <end position="161"/>
    </location>
</feature>
<evidence type="ECO:0000313" key="4">
    <source>
        <dbReference type="Proteomes" id="UP000683360"/>
    </source>
</evidence>
<gene>
    <name evidence="3" type="ORF">MEDL_47882</name>
</gene>
<feature type="coiled-coil region" evidence="1">
    <location>
        <begin position="55"/>
        <end position="89"/>
    </location>
</feature>
<accession>A0A8S3TV77</accession>
<evidence type="ECO:0000313" key="3">
    <source>
        <dbReference type="EMBL" id="CAG2235302.1"/>
    </source>
</evidence>
<organism evidence="3 4">
    <name type="scientific">Mytilus edulis</name>
    <name type="common">Blue mussel</name>
    <dbReference type="NCBI Taxonomy" id="6550"/>
    <lineage>
        <taxon>Eukaryota</taxon>
        <taxon>Metazoa</taxon>
        <taxon>Spiralia</taxon>
        <taxon>Lophotrochozoa</taxon>
        <taxon>Mollusca</taxon>
        <taxon>Bivalvia</taxon>
        <taxon>Autobranchia</taxon>
        <taxon>Pteriomorphia</taxon>
        <taxon>Mytilida</taxon>
        <taxon>Mytiloidea</taxon>
        <taxon>Mytilidae</taxon>
        <taxon>Mytilinae</taxon>
        <taxon>Mytilus</taxon>
    </lineage>
</organism>
<protein>
    <submittedName>
        <fullName evidence="3">Uncharacterized protein</fullName>
    </submittedName>
</protein>
<keyword evidence="1" id="KW-0175">Coiled coil</keyword>
<dbReference type="Proteomes" id="UP000683360">
    <property type="component" value="Unassembled WGS sequence"/>
</dbReference>